<dbReference type="AlphaFoldDB" id="A0A2G4RC36"/>
<feature type="transmembrane region" description="Helical" evidence="1">
    <location>
        <begin position="6"/>
        <end position="23"/>
    </location>
</feature>
<evidence type="ECO:0000313" key="2">
    <source>
        <dbReference type="EMBL" id="PHY94128.1"/>
    </source>
</evidence>
<protein>
    <submittedName>
        <fullName evidence="2">Uncharacterized protein</fullName>
    </submittedName>
</protein>
<keyword evidence="1" id="KW-0472">Membrane</keyword>
<keyword evidence="1" id="KW-0812">Transmembrane</keyword>
<keyword evidence="3" id="KW-1185">Reference proteome</keyword>
<evidence type="ECO:0000256" key="1">
    <source>
        <dbReference type="SAM" id="Phobius"/>
    </source>
</evidence>
<evidence type="ECO:0000313" key="3">
    <source>
        <dbReference type="Proteomes" id="UP000228751"/>
    </source>
</evidence>
<proteinExistence type="predicted"/>
<dbReference type="EMBL" id="PEBQ01000108">
    <property type="protein sequence ID" value="PHY94128.1"/>
    <property type="molecule type" value="Genomic_DNA"/>
</dbReference>
<name>A0A2G4RC36_9PROT</name>
<reference evidence="2 3" key="1">
    <citation type="submission" date="2017-10" db="EMBL/GenBank/DDBJ databases">
        <title>Genomic analysis of the genus Acetobacter.</title>
        <authorList>
            <person name="Kim K.H."/>
            <person name="Chun B.H."/>
            <person name="Son A.R."/>
            <person name="Jeon C.O."/>
        </authorList>
    </citation>
    <scope>NUCLEOTIDE SEQUENCE [LARGE SCALE GENOMIC DNA]</scope>
    <source>
        <strain evidence="2 3">LHT 2458</strain>
    </source>
</reference>
<dbReference type="Proteomes" id="UP000228751">
    <property type="component" value="Unassembled WGS sequence"/>
</dbReference>
<comment type="caution">
    <text evidence="2">The sequence shown here is derived from an EMBL/GenBank/DDBJ whole genome shotgun (WGS) entry which is preliminary data.</text>
</comment>
<keyword evidence="1" id="KW-1133">Transmembrane helix</keyword>
<accession>A0A2G4RC36</accession>
<organism evidence="2 3">
    <name type="scientific">Acetobacter pomorum</name>
    <dbReference type="NCBI Taxonomy" id="65959"/>
    <lineage>
        <taxon>Bacteria</taxon>
        <taxon>Pseudomonadati</taxon>
        <taxon>Pseudomonadota</taxon>
        <taxon>Alphaproteobacteria</taxon>
        <taxon>Acetobacterales</taxon>
        <taxon>Acetobacteraceae</taxon>
        <taxon>Acetobacter</taxon>
    </lineage>
</organism>
<sequence length="63" mass="7136">MFEFLIAIFALAIWASVIIYYFRGPIFQWLDNRFGKDTPLAELEAAHKKKPPAASPPQEQGKG</sequence>
<gene>
    <name evidence="2" type="ORF">CSR02_08170</name>
</gene>